<keyword evidence="2" id="KW-1185">Reference proteome</keyword>
<dbReference type="EMBL" id="JANAKD010000926">
    <property type="protein sequence ID" value="KAJ3486010.1"/>
    <property type="molecule type" value="Genomic_DNA"/>
</dbReference>
<dbReference type="Proteomes" id="UP001148737">
    <property type="component" value="Unassembled WGS sequence"/>
</dbReference>
<comment type="caution">
    <text evidence="1">The sequence shown here is derived from an EMBL/GenBank/DDBJ whole genome shotgun (WGS) entry which is preliminary data.</text>
</comment>
<proteinExistence type="predicted"/>
<name>A0ACC1QQI6_9HYPO</name>
<protein>
    <submittedName>
        <fullName evidence="1">Uncharacterized protein</fullName>
    </submittedName>
</protein>
<gene>
    <name evidence="1" type="ORF">NLG97_g6702</name>
</gene>
<sequence length="137" mass="15458">MSEYKVYQLIFFRDKLGIFVEHGNGGGGGELFSFRGTGEEPRCEIEDVESSPFADPKFAGSKLLGTMNPDDVERAWKLCREYVEDEGNNHEDVTGWCVEAAALLAREKLVVVKPWWTIADVKKEEEVEQISGESRLL</sequence>
<reference evidence="1" key="1">
    <citation type="submission" date="2022-07" db="EMBL/GenBank/DDBJ databases">
        <title>Genome Sequence of Lecanicillium saksenae.</title>
        <authorList>
            <person name="Buettner E."/>
        </authorList>
    </citation>
    <scope>NUCLEOTIDE SEQUENCE</scope>
    <source>
        <strain evidence="1">VT-O1</strain>
    </source>
</reference>
<accession>A0ACC1QQI6</accession>
<evidence type="ECO:0000313" key="1">
    <source>
        <dbReference type="EMBL" id="KAJ3486010.1"/>
    </source>
</evidence>
<organism evidence="1 2">
    <name type="scientific">Lecanicillium saksenae</name>
    <dbReference type="NCBI Taxonomy" id="468837"/>
    <lineage>
        <taxon>Eukaryota</taxon>
        <taxon>Fungi</taxon>
        <taxon>Dikarya</taxon>
        <taxon>Ascomycota</taxon>
        <taxon>Pezizomycotina</taxon>
        <taxon>Sordariomycetes</taxon>
        <taxon>Hypocreomycetidae</taxon>
        <taxon>Hypocreales</taxon>
        <taxon>Cordycipitaceae</taxon>
        <taxon>Lecanicillium</taxon>
    </lineage>
</organism>
<evidence type="ECO:0000313" key="2">
    <source>
        <dbReference type="Proteomes" id="UP001148737"/>
    </source>
</evidence>